<reference evidence="1 2" key="1">
    <citation type="journal article" date="2023" name="Life. Sci Alliance">
        <title>Evolutionary insights into 3D genome organization and epigenetic landscape of Vigna mungo.</title>
        <authorList>
            <person name="Junaid A."/>
            <person name="Singh B."/>
            <person name="Bhatia S."/>
        </authorList>
    </citation>
    <scope>NUCLEOTIDE SEQUENCE [LARGE SCALE GENOMIC DNA]</scope>
    <source>
        <strain evidence="1">Urdbean</strain>
    </source>
</reference>
<dbReference type="InterPro" id="IPR012876">
    <property type="entry name" value="DUF1677_pln"/>
</dbReference>
<dbReference type="Pfam" id="PF07911">
    <property type="entry name" value="DUF1677"/>
    <property type="match status" value="1"/>
</dbReference>
<accession>A0AAQ3PAS5</accession>
<dbReference type="AlphaFoldDB" id="A0AAQ3PAS5"/>
<gene>
    <name evidence="1" type="ORF">V8G54_003337</name>
</gene>
<evidence type="ECO:0000313" key="1">
    <source>
        <dbReference type="EMBL" id="WVZ24793.1"/>
    </source>
</evidence>
<proteinExistence type="predicted"/>
<name>A0AAQ3PAS5_VIGMU</name>
<protein>
    <submittedName>
        <fullName evidence="1">Uncharacterized protein</fullName>
    </submittedName>
</protein>
<organism evidence="1 2">
    <name type="scientific">Vigna mungo</name>
    <name type="common">Black gram</name>
    <name type="synonym">Phaseolus mungo</name>
    <dbReference type="NCBI Taxonomy" id="3915"/>
    <lineage>
        <taxon>Eukaryota</taxon>
        <taxon>Viridiplantae</taxon>
        <taxon>Streptophyta</taxon>
        <taxon>Embryophyta</taxon>
        <taxon>Tracheophyta</taxon>
        <taxon>Spermatophyta</taxon>
        <taxon>Magnoliopsida</taxon>
        <taxon>eudicotyledons</taxon>
        <taxon>Gunneridae</taxon>
        <taxon>Pentapetalae</taxon>
        <taxon>rosids</taxon>
        <taxon>fabids</taxon>
        <taxon>Fabales</taxon>
        <taxon>Fabaceae</taxon>
        <taxon>Papilionoideae</taxon>
        <taxon>50 kb inversion clade</taxon>
        <taxon>NPAAA clade</taxon>
        <taxon>indigoferoid/millettioid clade</taxon>
        <taxon>Phaseoleae</taxon>
        <taxon>Vigna</taxon>
    </lineage>
</organism>
<sequence length="150" mass="16522">MMMAVATSKAVVTPSAGCLSDCRLCEGERALAIVMAVASWSSRGCHGWRRDSGECHGGCDALEKKTSRDGLWWSDKGSTIIGCLCAEVVHVEMEKNGGKREKALEEHVNDCVRFNWLGRSYPALCQAEDVKETLRCRAMSTKDYKTCIVQ</sequence>
<dbReference type="Proteomes" id="UP001374535">
    <property type="component" value="Chromosome 1"/>
</dbReference>
<dbReference type="EMBL" id="CP144700">
    <property type="protein sequence ID" value="WVZ24793.1"/>
    <property type="molecule type" value="Genomic_DNA"/>
</dbReference>
<keyword evidence="2" id="KW-1185">Reference proteome</keyword>
<evidence type="ECO:0000313" key="2">
    <source>
        <dbReference type="Proteomes" id="UP001374535"/>
    </source>
</evidence>